<sequence length="489" mass="53565">MGRVPTRAFSVAMPATQPTVLQRLDRAGPNLAAAAEPLGRAPPVLPRALERRRIQAYLALIVADLVALFGGFVTAGFLYLGPRGIEQAGLLSQLLVPVFLTIALYNGAYSMTALESARRGSWRAILALVLSAGAVVFIAFYTKSSTEFSRVLFTIGVILSALSLTWMRTQMRAFVRWRCGPRIVNELVIRDGGPAVALPGAHCLDAREAGLSPDLDDPAALNRIAQAIQTADRVIVSCRPERRLDWAMVLRSANVSGEVLDEAVAALGANGARLAGGQGWLRVSVGPLGLRARAAKRLFDIAVSAFGILVLMPLLLVVAAAILIEDGRPVFFVQRRVGRGNRFFDMIKFRSMTICSTDSHGLRSATREDERITRVGRFIRRTSIDELPQLFHVLMGRMSMVGPRPHALGSQAGDKLFWEVDGRYWQRHALKPGITGLAQVRGLRGATTHEADLQDRLDADLEYVRDWSLLRDVAIILQTLSVLRHHNAY</sequence>
<keyword evidence="3" id="KW-0812">Transmembrane</keyword>
<feature type="transmembrane region" description="Helical" evidence="3">
    <location>
        <begin position="148"/>
        <end position="167"/>
    </location>
</feature>
<dbReference type="GO" id="GO:0000271">
    <property type="term" value="P:polysaccharide biosynthetic process"/>
    <property type="evidence" value="ECO:0007669"/>
    <property type="project" value="UniProtKB-KW"/>
</dbReference>
<feature type="transmembrane region" description="Helical" evidence="3">
    <location>
        <begin position="56"/>
        <end position="78"/>
    </location>
</feature>
<dbReference type="PANTHER" id="PTHR30576">
    <property type="entry name" value="COLANIC BIOSYNTHESIS UDP-GLUCOSE LIPID CARRIER TRANSFERASE"/>
    <property type="match status" value="1"/>
</dbReference>
<evidence type="ECO:0000259" key="4">
    <source>
        <dbReference type="Pfam" id="PF02397"/>
    </source>
</evidence>
<evidence type="ECO:0000256" key="3">
    <source>
        <dbReference type="SAM" id="Phobius"/>
    </source>
</evidence>
<dbReference type="InterPro" id="IPR003362">
    <property type="entry name" value="Bact_transf"/>
</dbReference>
<dbReference type="Proteomes" id="UP000232587">
    <property type="component" value="Unassembled WGS sequence"/>
</dbReference>
<dbReference type="AlphaFoldDB" id="A0A2N0HK27"/>
<reference evidence="5 6" key="1">
    <citation type="submission" date="2017-11" db="EMBL/GenBank/DDBJ databases">
        <title>Genomic Encyclopedia of Type Strains, Phase III (KMG-III): the genomes of soil and plant-associated and newly described type strains.</title>
        <authorList>
            <person name="Whitman W."/>
        </authorList>
    </citation>
    <scope>NUCLEOTIDE SEQUENCE [LARGE SCALE GENOMIC DNA]</scope>
    <source>
        <strain evidence="5 6">CGMCC 1.12274</strain>
    </source>
</reference>
<evidence type="ECO:0000313" key="5">
    <source>
        <dbReference type="EMBL" id="PKB19303.1"/>
    </source>
</evidence>
<keyword evidence="6" id="KW-1185">Reference proteome</keyword>
<keyword evidence="5" id="KW-0808">Transferase</keyword>
<proteinExistence type="inferred from homology"/>
<gene>
    <name evidence="5" type="ORF">B0I00_1534</name>
</gene>
<keyword evidence="3" id="KW-1133">Transmembrane helix</keyword>
<feature type="transmembrane region" description="Helical" evidence="3">
    <location>
        <begin position="121"/>
        <end position="142"/>
    </location>
</feature>
<accession>A0A2N0HK27</accession>
<comment type="similarity">
    <text evidence="1">Belongs to the bacterial sugar transferase family.</text>
</comment>
<dbReference type="GO" id="GO:0016780">
    <property type="term" value="F:phosphotransferase activity, for other substituted phosphate groups"/>
    <property type="evidence" value="ECO:0007669"/>
    <property type="project" value="TreeGrafter"/>
</dbReference>
<keyword evidence="3" id="KW-0472">Membrane</keyword>
<name>A0A2N0HK27_9SPHN</name>
<organism evidence="5 6">
    <name type="scientific">Novosphingobium kunmingense</name>
    <dbReference type="NCBI Taxonomy" id="1211806"/>
    <lineage>
        <taxon>Bacteria</taxon>
        <taxon>Pseudomonadati</taxon>
        <taxon>Pseudomonadota</taxon>
        <taxon>Alphaproteobacteria</taxon>
        <taxon>Sphingomonadales</taxon>
        <taxon>Sphingomonadaceae</taxon>
        <taxon>Novosphingobium</taxon>
    </lineage>
</organism>
<dbReference type="PANTHER" id="PTHR30576:SF0">
    <property type="entry name" value="UNDECAPRENYL-PHOSPHATE N-ACETYLGALACTOSAMINYL 1-PHOSPHATE TRANSFERASE-RELATED"/>
    <property type="match status" value="1"/>
</dbReference>
<feature type="transmembrane region" description="Helical" evidence="3">
    <location>
        <begin position="90"/>
        <end position="109"/>
    </location>
</feature>
<evidence type="ECO:0000256" key="1">
    <source>
        <dbReference type="ARBA" id="ARBA00006464"/>
    </source>
</evidence>
<dbReference type="EMBL" id="PHUF01000003">
    <property type="protein sequence ID" value="PKB19303.1"/>
    <property type="molecule type" value="Genomic_DNA"/>
</dbReference>
<feature type="transmembrane region" description="Helical" evidence="3">
    <location>
        <begin position="298"/>
        <end position="324"/>
    </location>
</feature>
<evidence type="ECO:0000313" key="6">
    <source>
        <dbReference type="Proteomes" id="UP000232587"/>
    </source>
</evidence>
<keyword evidence="2" id="KW-0270">Exopolysaccharide synthesis</keyword>
<protein>
    <submittedName>
        <fullName evidence="5">Lipopolysaccharide/colanic/teichoic acid biosynthesis glycosyltransferase</fullName>
    </submittedName>
</protein>
<evidence type="ECO:0000256" key="2">
    <source>
        <dbReference type="ARBA" id="ARBA00023169"/>
    </source>
</evidence>
<feature type="domain" description="Bacterial sugar transferase" evidence="4">
    <location>
        <begin position="296"/>
        <end position="482"/>
    </location>
</feature>
<comment type="caution">
    <text evidence="5">The sequence shown here is derived from an EMBL/GenBank/DDBJ whole genome shotgun (WGS) entry which is preliminary data.</text>
</comment>
<dbReference type="Pfam" id="PF02397">
    <property type="entry name" value="Bac_transf"/>
    <property type="match status" value="1"/>
</dbReference>